<evidence type="ECO:0000313" key="23">
    <source>
        <dbReference type="EMBL" id="RXM37021.1"/>
    </source>
</evidence>
<keyword evidence="15" id="KW-0245">EGF-like domain</keyword>
<evidence type="ECO:0000256" key="6">
    <source>
        <dbReference type="ARBA" id="ARBA00022741"/>
    </source>
</evidence>
<evidence type="ECO:0000259" key="19">
    <source>
        <dbReference type="PROSITE" id="PS50026"/>
    </source>
</evidence>
<evidence type="ECO:0000256" key="2">
    <source>
        <dbReference type="ARBA" id="ARBA00011903"/>
    </source>
</evidence>
<dbReference type="Pfam" id="PF06119">
    <property type="entry name" value="NIDO"/>
    <property type="match status" value="1"/>
</dbReference>
<dbReference type="Proteomes" id="UP000289886">
    <property type="component" value="Unassembled WGS sequence"/>
</dbReference>
<feature type="domain" description="NIDO" evidence="21">
    <location>
        <begin position="1373"/>
        <end position="1526"/>
    </location>
</feature>
<dbReference type="Pfam" id="PF00094">
    <property type="entry name" value="VWD"/>
    <property type="match status" value="1"/>
</dbReference>
<reference evidence="23 24" key="1">
    <citation type="submission" date="2019-01" db="EMBL/GenBank/DDBJ databases">
        <title>Draft Genome and Complete Hox-Cluster Characterization of the Sterlet Sturgeon (Acipenser ruthenus).</title>
        <authorList>
            <person name="Wei Q."/>
        </authorList>
    </citation>
    <scope>NUCLEOTIDE SEQUENCE [LARGE SCALE GENOMIC DNA]</scope>
    <source>
        <strain evidence="23">WHYD16114868_AA</strain>
        <tissue evidence="23">Blood</tissue>
    </source>
</reference>
<dbReference type="GO" id="GO:0016020">
    <property type="term" value="C:membrane"/>
    <property type="evidence" value="ECO:0007669"/>
    <property type="project" value="UniProtKB-SubCell"/>
</dbReference>
<feature type="region of interest" description="Disordered" evidence="17">
    <location>
        <begin position="633"/>
        <end position="702"/>
    </location>
</feature>
<evidence type="ECO:0000259" key="21">
    <source>
        <dbReference type="PROSITE" id="PS51220"/>
    </source>
</evidence>
<dbReference type="PANTHER" id="PTHR14254">
    <property type="entry name" value="GENE 33 POLYPEPTIDE"/>
    <property type="match status" value="1"/>
</dbReference>
<dbReference type="InterPro" id="IPR001245">
    <property type="entry name" value="Ser-Thr/Tyr_kinase_cat_dom"/>
</dbReference>
<dbReference type="InterPro" id="IPR001846">
    <property type="entry name" value="VWF_type-D"/>
</dbReference>
<comment type="subcellular location">
    <subcellularLocation>
        <location evidence="1">Membrane</location>
    </subcellularLocation>
</comment>
<evidence type="ECO:0000256" key="13">
    <source>
        <dbReference type="PIRSR" id="PIRSR630220-1"/>
    </source>
</evidence>
<dbReference type="FunFam" id="3.30.200.20:FF:000107">
    <property type="entry name" value="Putative activated CDC42 kinase 1"/>
    <property type="match status" value="1"/>
</dbReference>
<dbReference type="SMART" id="SM00181">
    <property type="entry name" value="EGF"/>
    <property type="match status" value="4"/>
</dbReference>
<dbReference type="PROSITE" id="PS50011">
    <property type="entry name" value="PROTEIN_KINASE_DOM"/>
    <property type="match status" value="1"/>
</dbReference>
<dbReference type="InterPro" id="IPR021619">
    <property type="entry name" value="Mig-6"/>
</dbReference>
<dbReference type="GO" id="GO:0004674">
    <property type="term" value="F:protein serine/threonine kinase activity"/>
    <property type="evidence" value="ECO:0007669"/>
    <property type="project" value="UniProtKB-EC"/>
</dbReference>
<protein>
    <recommendedName>
        <fullName evidence="2">non-specific protein-tyrosine kinase</fullName>
        <ecNumber evidence="2">2.7.10.2</ecNumber>
    </recommendedName>
</protein>
<dbReference type="GO" id="GO:0042059">
    <property type="term" value="P:negative regulation of epidermal growth factor receptor signaling pathway"/>
    <property type="evidence" value="ECO:0007669"/>
    <property type="project" value="TreeGrafter"/>
</dbReference>
<dbReference type="PROSITE" id="PS51233">
    <property type="entry name" value="VWFD"/>
    <property type="match status" value="1"/>
</dbReference>
<name>A0A444UPB9_ACIRT</name>
<dbReference type="CDD" id="cd14328">
    <property type="entry name" value="UBA_TNK1"/>
    <property type="match status" value="1"/>
</dbReference>
<evidence type="ECO:0000259" key="20">
    <source>
        <dbReference type="PROSITE" id="PS50030"/>
    </source>
</evidence>
<evidence type="ECO:0000256" key="10">
    <source>
        <dbReference type="ARBA" id="ARBA00023136"/>
    </source>
</evidence>
<dbReference type="GO" id="GO:0045616">
    <property type="term" value="P:regulation of keratinocyte differentiation"/>
    <property type="evidence" value="ECO:0007669"/>
    <property type="project" value="TreeGrafter"/>
</dbReference>
<dbReference type="PROSITE" id="PS01186">
    <property type="entry name" value="EGF_2"/>
    <property type="match status" value="2"/>
</dbReference>
<dbReference type="InterPro" id="IPR056619">
    <property type="entry name" value="C8-3_MUC4"/>
</dbReference>
<comment type="caution">
    <text evidence="23">The sequence shown here is derived from an EMBL/GenBank/DDBJ whole genome shotgun (WGS) entry which is preliminary data.</text>
</comment>
<organism evidence="23 24">
    <name type="scientific">Acipenser ruthenus</name>
    <name type="common">Sterlet sturgeon</name>
    <dbReference type="NCBI Taxonomy" id="7906"/>
    <lineage>
        <taxon>Eukaryota</taxon>
        <taxon>Metazoa</taxon>
        <taxon>Chordata</taxon>
        <taxon>Craniata</taxon>
        <taxon>Vertebrata</taxon>
        <taxon>Euteleostomi</taxon>
        <taxon>Actinopterygii</taxon>
        <taxon>Chondrostei</taxon>
        <taxon>Acipenseriformes</taxon>
        <taxon>Acipenseridae</taxon>
        <taxon>Acipenser</taxon>
    </lineage>
</organism>
<dbReference type="GO" id="GO:0005524">
    <property type="term" value="F:ATP binding"/>
    <property type="evidence" value="ECO:0007669"/>
    <property type="project" value="UniProtKB-UniRule"/>
</dbReference>
<dbReference type="InterPro" id="IPR020635">
    <property type="entry name" value="Tyr_kinase_cat_dom"/>
</dbReference>
<feature type="compositionally biased region" description="Pro residues" evidence="17">
    <location>
        <begin position="638"/>
        <end position="649"/>
    </location>
</feature>
<dbReference type="Gene3D" id="1.10.8.10">
    <property type="entry name" value="DNA helicase RuvA subunit, C-terminal domain"/>
    <property type="match status" value="1"/>
</dbReference>
<dbReference type="SMR" id="A0A444UPB9"/>
<dbReference type="InterPro" id="IPR049587">
    <property type="entry name" value="TNK-like_SAM"/>
</dbReference>
<accession>A0A444UPB9</accession>
<proteinExistence type="predicted"/>
<evidence type="ECO:0000256" key="8">
    <source>
        <dbReference type="ARBA" id="ARBA00022840"/>
    </source>
</evidence>
<dbReference type="InterPro" id="IPR011009">
    <property type="entry name" value="Kinase-like_dom_sf"/>
</dbReference>
<evidence type="ECO:0000256" key="11">
    <source>
        <dbReference type="ARBA" id="ARBA00023137"/>
    </source>
</evidence>
<dbReference type="PROSITE" id="PS00109">
    <property type="entry name" value="PROTEIN_KINASE_TYR"/>
    <property type="match status" value="1"/>
</dbReference>
<comment type="catalytic activity">
    <reaction evidence="12">
        <text>L-threonyl-[protein] + ATP = O-phospho-L-threonyl-[protein] + ADP + H(+)</text>
        <dbReference type="Rhea" id="RHEA:46608"/>
        <dbReference type="Rhea" id="RHEA-COMP:11060"/>
        <dbReference type="Rhea" id="RHEA-COMP:11605"/>
        <dbReference type="ChEBI" id="CHEBI:15378"/>
        <dbReference type="ChEBI" id="CHEBI:30013"/>
        <dbReference type="ChEBI" id="CHEBI:30616"/>
        <dbReference type="ChEBI" id="CHEBI:61977"/>
        <dbReference type="ChEBI" id="CHEBI:456216"/>
        <dbReference type="EC" id="2.7.11.1"/>
    </reaction>
</comment>
<keyword evidence="6 14" id="KW-0547">Nucleotide-binding</keyword>
<dbReference type="CDD" id="cd09539">
    <property type="entry name" value="SAM_TNK-like"/>
    <property type="match status" value="1"/>
</dbReference>
<evidence type="ECO:0000259" key="22">
    <source>
        <dbReference type="PROSITE" id="PS51233"/>
    </source>
</evidence>
<keyword evidence="11" id="KW-0829">Tyrosine-protein kinase</keyword>
<keyword evidence="10" id="KW-0472">Membrane</keyword>
<dbReference type="InterPro" id="IPR000742">
    <property type="entry name" value="EGF"/>
</dbReference>
<comment type="caution">
    <text evidence="15">Lacks conserved residue(s) required for the propagation of feature annotation.</text>
</comment>
<dbReference type="PROSITE" id="PS50030">
    <property type="entry name" value="UBA"/>
    <property type="match status" value="1"/>
</dbReference>
<dbReference type="InterPro" id="IPR003886">
    <property type="entry name" value="NIDO_dom"/>
</dbReference>
<dbReference type="EMBL" id="SCEB01214139">
    <property type="protein sequence ID" value="RXM37021.1"/>
    <property type="molecule type" value="Genomic_DNA"/>
</dbReference>
<gene>
    <name evidence="23" type="ORF">EOD39_11292</name>
</gene>
<evidence type="ECO:0000256" key="17">
    <source>
        <dbReference type="SAM" id="MobiDB-lite"/>
    </source>
</evidence>
<feature type="disulfide bond" evidence="15">
    <location>
        <begin position="2016"/>
        <end position="2025"/>
    </location>
</feature>
<keyword evidence="3" id="KW-0728">SH3 domain</keyword>
<dbReference type="GO" id="GO:0007165">
    <property type="term" value="P:signal transduction"/>
    <property type="evidence" value="ECO:0007669"/>
    <property type="project" value="InterPro"/>
</dbReference>
<dbReference type="SMART" id="SM00539">
    <property type="entry name" value="NIDO"/>
    <property type="match status" value="1"/>
</dbReference>
<dbReference type="InterPro" id="IPR015940">
    <property type="entry name" value="UBA"/>
</dbReference>
<dbReference type="Pfam" id="PF23263">
    <property type="entry name" value="C8-3_MUC4"/>
    <property type="match status" value="1"/>
</dbReference>
<keyword evidence="24" id="KW-1185">Reference proteome</keyword>
<evidence type="ECO:0000256" key="15">
    <source>
        <dbReference type="PROSITE-ProRule" id="PRU00076"/>
    </source>
</evidence>
<keyword evidence="4" id="KW-0808">Transferase</keyword>
<keyword evidence="8 14" id="KW-0067">ATP-binding</keyword>
<feature type="domain" description="VWFD" evidence="22">
    <location>
        <begin position="1545"/>
        <end position="1744"/>
    </location>
</feature>
<feature type="region of interest" description="Disordered" evidence="17">
    <location>
        <begin position="971"/>
        <end position="1278"/>
    </location>
</feature>
<evidence type="ECO:0000256" key="3">
    <source>
        <dbReference type="ARBA" id="ARBA00022443"/>
    </source>
</evidence>
<sequence>MKLGSSMQSDEGTDWLLELLTEVQLQQYFLLIRDDLNVTRLSHFDYVKNEDMEKIGMGRPGQRRLWEAVKRRRALCKRKSWMSKVFSGKRPDSEFQPQPATTFRKVCTPPPQESQQALTCLISEKDLALFEKLGDGSFGVVKRGEWFAPTGNVMNVAVKCLKTDVLNQPDTLDDFIREVNAMHSLDHQNLIRLCGVVLTHPMKMVTELAPLGSMLDRLRKNQGHFLISTLCQYAIQIANGMAYLESKRFIHRDLAARNILLASNELILHKIDKERERLSKPEDCPQDIYNVMLQCWAQKPDDRPTFVALREFLVETMPTDMRALQDFEEPDKLLIQINDVITIIEGSLYLGNPMDPPDVLGMDTNAARPTQLPGRAKKPCYDPVTEEVDFTPTGLKKLSLKKQGPAKGLKLVKPAAWVTGTKIIDRQCLGGKPAGPQTDEVSLIDFGEEIPPTNPSPVVEIQIPMLAKLALKADSILDKTPPQSPTRVLPRPLHPTPLVDWDSKPLPPPPAYDDVAQDEEDIEVSSINSSEPVLLDGKSKYGTVNLQKLKEKGETSFGYVQETDSGEKPKLDDNLFLPCKQSQQTNFSASAEIFEELQHECMKRLNVPVVSPQPSSPSPTNLELRKQIVLSFSEEKPQIPPRIPIPPRPIKWNDYSRWSGDLSPASGGEEDKPPQIPPRDPLSHPNSRTPSPMSLHVGSPQQRSSLCSTVSFGSYLSTSPGKLMPTTQSFASDPKYATPKVIQAQGKDCTKGPCILPIVKDGKKVSNTHYYLLPERPSYLDKYEKFFKETENPEDGSTKRSATTATVRPMVSDFKANFSSNNSNLGAKTIIKTTYSLQKLTFDGPVGKAEGARPTDKIRLVQETVHGVTMEECQTALQNHCWNVQKAVQYLKVEQLFCLGLKTRTECLKILETYDWNLELASSQLLDSYSTLRQRALSAEPVFPPRLQATSSSVILSPNIQKQIFEAETTTLEDKTTLTTEPSTAASTTAETTTPEDTTTLTTELSTVASTTAETTTPEDTTTLTTEPSTAASTTAETTTPEDTSTLTTEPSTAASTTAETTTPEDTTTLTTEPSTAASTTAETTTPEDTTTLTTEPSTAASTTAETTTPEDTTTLTTEPSTAASITAETTTPEDTTTLTTEPSTAASTTAETTTPEDTTTLTTEPSTAASTTAEATTTEETTLPVVTESTTVSTTAETTTTEGTTPHTTEQLTAASTTAKATSTEGTTTLPTTNQTTAESTTAEATTTTPHSSESSTAAAAASTTGATVTIPEPTTTIPLTTTVEDLGPAVALYEFGVNSGDLSIKEKNAEVTSALLEPKIGFPFGATMYKSLYFTDNGQIIFPAFNSEIRKYTNPFAEGFKTSSKPAMLAAFWDDADLSSGGNIYYQEYSTISRSNSIVKDIESKIQTNLKVTYSAKWTLKITWENIPAYPAEMFKDKTNTFQAIITTDGVEAYAMMLYKDKGMNWDTDRLTTTGVLMGYNSLQQGRQDGRYRRTGTDGDFTVLRSVSSASRQGARCLYNKKGSLYNGWIERFPKKVTVSSQAEGLMSGDPHIASFDDLHYTFNGLGDFILVNAQDSDSSFTLQARTVITPNSKATNFNDFAAQYKENGTTNTVLWILKGTDSIDVIVNNKLISEFTTVLDSGEFYEADEILLERSSGNTVSATFSGILSIKVTASFSLMNAVINLPSKYINKTEGLLGKWNGDQSDDLKKRNGDTIPPSSTESEIYAFGLTWDAGQESLFPSTNKSIQSRTADTSFKPVFLEDLKLLDGYAKVEAACGNDVSCIFDGMSTGNLTIGLATKQILTSFVETKKALESFPPNITGMKQFTANIGETVTETYTAKTNDGSQVKFTPITLDDVNLTESGILTWIPTSVKPLTVTIEAVGENNMTAILEPMFVVCDCGTNGECVYGDTTRVGDSMLYETSCKCHDGYTGKNCRTKQSICETVSCYPGVVCNETTGCTKCPAGKEGNGIQCSGDGKLCNNSCGDCPADFCNNGGSCTQIPADGCKATCTCPSPYTGEQCGVAGATFEPKPLASAPKRSLKLTLKLKGDYNQQAISDIKSPEYVSLVKQIDTKVGQRMLTLTVKTFAKNQDITLKLVNNQVTAEFLSLFDYGASITDIDFLNNKLQDAIIDVLNVKVQRRRREDTVQFEPVTKADITDVNRATAEELSQHMNCASKGIKGYSAVFDPKIGFLCVSLCLTNDYCKNGGTCQHYVDGPMCNIEERGFIEISGQSTKTCTVEI</sequence>
<evidence type="ECO:0000256" key="16">
    <source>
        <dbReference type="PROSITE-ProRule" id="PRU10141"/>
    </source>
</evidence>
<dbReference type="SMART" id="SM00220">
    <property type="entry name" value="S_TKc"/>
    <property type="match status" value="1"/>
</dbReference>
<dbReference type="InterPro" id="IPR008266">
    <property type="entry name" value="Tyr_kinase_AS"/>
</dbReference>
<dbReference type="SMART" id="SM00216">
    <property type="entry name" value="VWD"/>
    <property type="match status" value="1"/>
</dbReference>
<feature type="domain" description="UBA" evidence="20">
    <location>
        <begin position="883"/>
        <end position="928"/>
    </location>
</feature>
<keyword evidence="5" id="KW-0812">Transmembrane</keyword>
<dbReference type="PANTHER" id="PTHR14254:SF6">
    <property type="entry name" value="NON-SPECIFIC PROTEIN-TYROSINE KINASE"/>
    <property type="match status" value="1"/>
</dbReference>
<dbReference type="GO" id="GO:0007160">
    <property type="term" value="P:cell-matrix adhesion"/>
    <property type="evidence" value="ECO:0007669"/>
    <property type="project" value="InterPro"/>
</dbReference>
<evidence type="ECO:0000256" key="4">
    <source>
        <dbReference type="ARBA" id="ARBA00022679"/>
    </source>
</evidence>
<feature type="domain" description="EGF-like" evidence="19">
    <location>
        <begin position="1989"/>
        <end position="2026"/>
    </location>
</feature>
<evidence type="ECO:0000259" key="18">
    <source>
        <dbReference type="PROSITE" id="PS50011"/>
    </source>
</evidence>
<feature type="compositionally biased region" description="Low complexity" evidence="17">
    <location>
        <begin position="977"/>
        <end position="1278"/>
    </location>
</feature>
<dbReference type="GO" id="GO:0004712">
    <property type="term" value="F:protein serine/threonine/tyrosine kinase activity"/>
    <property type="evidence" value="ECO:0007669"/>
    <property type="project" value="InterPro"/>
</dbReference>
<dbReference type="Gene3D" id="3.30.200.20">
    <property type="entry name" value="Phosphorylase Kinase, domain 1"/>
    <property type="match status" value="1"/>
</dbReference>
<keyword evidence="9" id="KW-1133">Transmembrane helix</keyword>
<evidence type="ECO:0000256" key="5">
    <source>
        <dbReference type="ARBA" id="ARBA00022692"/>
    </source>
</evidence>
<dbReference type="PROSITE" id="PS00107">
    <property type="entry name" value="PROTEIN_KINASE_ATP"/>
    <property type="match status" value="1"/>
</dbReference>
<dbReference type="Pfam" id="PF07714">
    <property type="entry name" value="PK_Tyr_Ser-Thr"/>
    <property type="match status" value="1"/>
</dbReference>
<dbReference type="InterPro" id="IPR030220">
    <property type="entry name" value="Ack1_UBA_dom"/>
</dbReference>
<feature type="binding site" evidence="14 16">
    <location>
        <position position="159"/>
    </location>
    <ligand>
        <name>ATP</name>
        <dbReference type="ChEBI" id="CHEBI:30616"/>
    </ligand>
</feature>
<dbReference type="Pfam" id="PF11555">
    <property type="entry name" value="Inhibitor_Mig-6"/>
    <property type="match status" value="1"/>
</dbReference>
<dbReference type="PROSITE" id="PS51220">
    <property type="entry name" value="NIDO"/>
    <property type="match status" value="1"/>
</dbReference>
<dbReference type="InterPro" id="IPR052112">
    <property type="entry name" value="EGFR_SigReg_Kinase"/>
</dbReference>
<keyword evidence="7 23" id="KW-0418">Kinase</keyword>
<dbReference type="InterPro" id="IPR000719">
    <property type="entry name" value="Prot_kinase_dom"/>
</dbReference>
<dbReference type="SMART" id="SM00219">
    <property type="entry name" value="TyrKc"/>
    <property type="match status" value="1"/>
</dbReference>
<feature type="binding site" evidence="14">
    <location>
        <begin position="133"/>
        <end position="141"/>
    </location>
    <ligand>
        <name>ATP</name>
        <dbReference type="ChEBI" id="CHEBI:30616"/>
    </ligand>
</feature>
<evidence type="ECO:0000256" key="7">
    <source>
        <dbReference type="ARBA" id="ARBA00022777"/>
    </source>
</evidence>
<evidence type="ECO:0000256" key="12">
    <source>
        <dbReference type="ARBA" id="ARBA00047899"/>
    </source>
</evidence>
<evidence type="ECO:0000313" key="24">
    <source>
        <dbReference type="Proteomes" id="UP000289886"/>
    </source>
</evidence>
<dbReference type="Gene3D" id="1.10.510.10">
    <property type="entry name" value="Transferase(Phosphotransferase) domain 1"/>
    <property type="match status" value="2"/>
</dbReference>
<evidence type="ECO:0000256" key="14">
    <source>
        <dbReference type="PIRSR" id="PIRSR630220-2"/>
    </source>
</evidence>
<dbReference type="CDD" id="cd14274">
    <property type="entry name" value="UBA_ACK1"/>
    <property type="match status" value="1"/>
</dbReference>
<dbReference type="GO" id="GO:0004715">
    <property type="term" value="F:non-membrane spanning protein tyrosine kinase activity"/>
    <property type="evidence" value="ECO:0007669"/>
    <property type="project" value="UniProtKB-EC"/>
</dbReference>
<dbReference type="InterPro" id="IPR055175">
    <property type="entry name" value="ACK/TNK-like_SAM"/>
</dbReference>
<dbReference type="PROSITE" id="PS50026">
    <property type="entry name" value="EGF_3"/>
    <property type="match status" value="1"/>
</dbReference>
<keyword evidence="15" id="KW-1015">Disulfide bond</keyword>
<dbReference type="EC" id="2.7.10.2" evidence="2"/>
<feature type="active site" description="Proton acceptor" evidence="13">
    <location>
        <position position="253"/>
    </location>
</feature>
<dbReference type="Pfam" id="PF22931">
    <property type="entry name" value="SAM_TNK"/>
    <property type="match status" value="1"/>
</dbReference>
<evidence type="ECO:0000256" key="1">
    <source>
        <dbReference type="ARBA" id="ARBA00004370"/>
    </source>
</evidence>
<dbReference type="SUPFAM" id="SSF56112">
    <property type="entry name" value="Protein kinase-like (PK-like)"/>
    <property type="match status" value="1"/>
</dbReference>
<dbReference type="PROSITE" id="PS00022">
    <property type="entry name" value="EGF_1"/>
    <property type="match status" value="2"/>
</dbReference>
<evidence type="ECO:0000256" key="9">
    <source>
        <dbReference type="ARBA" id="ARBA00022989"/>
    </source>
</evidence>
<dbReference type="InterPro" id="IPR017441">
    <property type="entry name" value="Protein_kinase_ATP_BS"/>
</dbReference>
<feature type="domain" description="Protein kinase" evidence="18">
    <location>
        <begin position="127"/>
        <end position="497"/>
    </location>
</feature>